<dbReference type="Pfam" id="PF24463">
    <property type="entry name" value="DUF7577"/>
    <property type="match status" value="1"/>
</dbReference>
<sequence>MASLVVFLAMVFAAGLALGVVAMGAWLALGRVAAHAPRNDEVLPSHYSTLVSTTPSKYPGYCPDCGTNNDPEYSVCKNCSSKLPESRYERSKGAPNSFLNQ</sequence>
<protein>
    <recommendedName>
        <fullName evidence="1">DUF7577 domain-containing protein</fullName>
    </recommendedName>
</protein>
<feature type="domain" description="DUF7577" evidence="1">
    <location>
        <begin position="61"/>
        <end position="84"/>
    </location>
</feature>
<dbReference type="RefSeq" id="WP_274322710.1">
    <property type="nucleotide sequence ID" value="NZ_CP118158.1"/>
</dbReference>
<name>A0ABD5Y2P0_9EURY</name>
<reference evidence="2 3" key="1">
    <citation type="journal article" date="2019" name="Int. J. Syst. Evol. Microbiol.">
        <title>The Global Catalogue of Microorganisms (GCM) 10K type strain sequencing project: providing services to taxonomists for standard genome sequencing and annotation.</title>
        <authorList>
            <consortium name="The Broad Institute Genomics Platform"/>
            <consortium name="The Broad Institute Genome Sequencing Center for Infectious Disease"/>
            <person name="Wu L."/>
            <person name="Ma J."/>
        </authorList>
    </citation>
    <scope>NUCLEOTIDE SEQUENCE [LARGE SCALE GENOMIC DNA]</scope>
    <source>
        <strain evidence="2 3">XZYJT29</strain>
    </source>
</reference>
<dbReference type="Proteomes" id="UP001596432">
    <property type="component" value="Unassembled WGS sequence"/>
</dbReference>
<dbReference type="GeneID" id="78821949"/>
<dbReference type="EMBL" id="JBHTAS010000001">
    <property type="protein sequence ID" value="MFC7141630.1"/>
    <property type="molecule type" value="Genomic_DNA"/>
</dbReference>
<organism evidence="2 3">
    <name type="scientific">Halosimplex aquaticum</name>
    <dbReference type="NCBI Taxonomy" id="3026162"/>
    <lineage>
        <taxon>Archaea</taxon>
        <taxon>Methanobacteriati</taxon>
        <taxon>Methanobacteriota</taxon>
        <taxon>Stenosarchaea group</taxon>
        <taxon>Halobacteria</taxon>
        <taxon>Halobacteriales</taxon>
        <taxon>Haloarculaceae</taxon>
        <taxon>Halosimplex</taxon>
    </lineage>
</organism>
<proteinExistence type="predicted"/>
<keyword evidence="3" id="KW-1185">Reference proteome</keyword>
<evidence type="ECO:0000313" key="3">
    <source>
        <dbReference type="Proteomes" id="UP001596432"/>
    </source>
</evidence>
<gene>
    <name evidence="2" type="ORF">ACFQMA_17555</name>
</gene>
<evidence type="ECO:0000259" key="1">
    <source>
        <dbReference type="Pfam" id="PF24463"/>
    </source>
</evidence>
<dbReference type="AlphaFoldDB" id="A0ABD5Y2P0"/>
<comment type="caution">
    <text evidence="2">The sequence shown here is derived from an EMBL/GenBank/DDBJ whole genome shotgun (WGS) entry which is preliminary data.</text>
</comment>
<evidence type="ECO:0000313" key="2">
    <source>
        <dbReference type="EMBL" id="MFC7141630.1"/>
    </source>
</evidence>
<accession>A0ABD5Y2P0</accession>
<dbReference type="InterPro" id="IPR055999">
    <property type="entry name" value="DUF7577"/>
</dbReference>